<protein>
    <submittedName>
        <fullName evidence="2">Uncharacterized protein</fullName>
    </submittedName>
</protein>
<accession>A0A1G8R618</accession>
<dbReference type="STRING" id="86666.SAMN04490247_0851"/>
<evidence type="ECO:0000313" key="2">
    <source>
        <dbReference type="EMBL" id="SDJ12436.1"/>
    </source>
</evidence>
<dbReference type="Proteomes" id="UP000199225">
    <property type="component" value="Unassembled WGS sequence"/>
</dbReference>
<reference evidence="3" key="1">
    <citation type="submission" date="2016-10" db="EMBL/GenBank/DDBJ databases">
        <authorList>
            <person name="Varghese N."/>
            <person name="Submissions S."/>
        </authorList>
    </citation>
    <scope>NUCLEOTIDE SEQUENCE [LARGE SCALE GENOMIC DNA]</scope>
    <source>
        <strain evidence="3">DSM 4771</strain>
    </source>
</reference>
<feature type="transmembrane region" description="Helical" evidence="1">
    <location>
        <begin position="6"/>
        <end position="22"/>
    </location>
</feature>
<dbReference type="OrthoDB" id="2972121at2"/>
<name>A0A1G8R618_9BACI</name>
<evidence type="ECO:0000256" key="1">
    <source>
        <dbReference type="SAM" id="Phobius"/>
    </source>
</evidence>
<keyword evidence="3" id="KW-1185">Reference proteome</keyword>
<feature type="transmembrane region" description="Helical" evidence="1">
    <location>
        <begin position="75"/>
        <end position="100"/>
    </location>
</feature>
<feature type="transmembrane region" description="Helical" evidence="1">
    <location>
        <begin position="43"/>
        <end position="63"/>
    </location>
</feature>
<gene>
    <name evidence="2" type="ORF">SAMN04490247_0851</name>
</gene>
<dbReference type="EMBL" id="FNEV01000002">
    <property type="protein sequence ID" value="SDJ12436.1"/>
    <property type="molecule type" value="Genomic_DNA"/>
</dbReference>
<evidence type="ECO:0000313" key="3">
    <source>
        <dbReference type="Proteomes" id="UP000199225"/>
    </source>
</evidence>
<sequence length="110" mass="11958">MGEIFGYIVVAIFVAGLMYSLYHHIRLVLRINGWKNTPAYKRTLIGNSLSALALAGFLIAFVYNIGIGLGIVSDAIISSSAANAACFLFVGILIVSKFFVTPRQQYSLPK</sequence>
<keyword evidence="1" id="KW-1133">Transmembrane helix</keyword>
<keyword evidence="1" id="KW-0812">Transmembrane</keyword>
<dbReference type="RefSeq" id="WP_093192396.1">
    <property type="nucleotide sequence ID" value="NZ_FNEV01000002.1"/>
</dbReference>
<keyword evidence="1" id="KW-0472">Membrane</keyword>
<organism evidence="2 3">
    <name type="scientific">Salimicrobium halophilum</name>
    <dbReference type="NCBI Taxonomy" id="86666"/>
    <lineage>
        <taxon>Bacteria</taxon>
        <taxon>Bacillati</taxon>
        <taxon>Bacillota</taxon>
        <taxon>Bacilli</taxon>
        <taxon>Bacillales</taxon>
        <taxon>Bacillaceae</taxon>
        <taxon>Salimicrobium</taxon>
    </lineage>
</organism>
<proteinExistence type="predicted"/>
<dbReference type="AlphaFoldDB" id="A0A1G8R618"/>